<dbReference type="EMBL" id="JAIVGD010000023">
    <property type="protein sequence ID" value="KAH0743235.1"/>
    <property type="molecule type" value="Genomic_DNA"/>
</dbReference>
<evidence type="ECO:0000313" key="2">
    <source>
        <dbReference type="Proteomes" id="UP000826656"/>
    </source>
</evidence>
<organism evidence="1 2">
    <name type="scientific">Solanum tuberosum</name>
    <name type="common">Potato</name>
    <dbReference type="NCBI Taxonomy" id="4113"/>
    <lineage>
        <taxon>Eukaryota</taxon>
        <taxon>Viridiplantae</taxon>
        <taxon>Streptophyta</taxon>
        <taxon>Embryophyta</taxon>
        <taxon>Tracheophyta</taxon>
        <taxon>Spermatophyta</taxon>
        <taxon>Magnoliopsida</taxon>
        <taxon>eudicotyledons</taxon>
        <taxon>Gunneridae</taxon>
        <taxon>Pentapetalae</taxon>
        <taxon>asterids</taxon>
        <taxon>lamiids</taxon>
        <taxon>Solanales</taxon>
        <taxon>Solanaceae</taxon>
        <taxon>Solanoideae</taxon>
        <taxon>Solaneae</taxon>
        <taxon>Solanum</taxon>
    </lineage>
</organism>
<gene>
    <name evidence="1" type="ORF">KY290_031228</name>
</gene>
<sequence>MVMTLVYAKCDANHRLELWDDIYQLANTVTIPRMVGGDFSVVLNGEEKIGGLPVQPYEVEDFAFCINSCELEEVPFKSSPFT</sequence>
<comment type="caution">
    <text evidence="1">The sequence shown here is derived from an EMBL/GenBank/DDBJ whole genome shotgun (WGS) entry which is preliminary data.</text>
</comment>
<name>A0ABQ7U8Q3_SOLTU</name>
<evidence type="ECO:0000313" key="1">
    <source>
        <dbReference type="EMBL" id="KAH0743235.1"/>
    </source>
</evidence>
<proteinExistence type="predicted"/>
<protein>
    <submittedName>
        <fullName evidence="1">Uncharacterized protein</fullName>
    </submittedName>
</protein>
<accession>A0ABQ7U8Q3</accession>
<reference evidence="1 2" key="1">
    <citation type="journal article" date="2021" name="bioRxiv">
        <title>Chromosome-scale and haplotype-resolved genome assembly of a tetraploid potato cultivar.</title>
        <authorList>
            <person name="Sun H."/>
            <person name="Jiao W.-B."/>
            <person name="Krause K."/>
            <person name="Campoy J.A."/>
            <person name="Goel M."/>
            <person name="Folz-Donahue K."/>
            <person name="Kukat C."/>
            <person name="Huettel B."/>
            <person name="Schneeberger K."/>
        </authorList>
    </citation>
    <scope>NUCLEOTIDE SEQUENCE [LARGE SCALE GENOMIC DNA]</scope>
    <source>
        <strain evidence="1">SolTubOtavaFocal</strain>
        <tissue evidence="1">Leaves</tissue>
    </source>
</reference>
<dbReference type="Proteomes" id="UP000826656">
    <property type="component" value="Unassembled WGS sequence"/>
</dbReference>
<keyword evidence="2" id="KW-1185">Reference proteome</keyword>